<keyword evidence="2 5" id="KW-0812">Transmembrane</keyword>
<gene>
    <name evidence="7" type="ORF">GQ43DRAFT_440799</name>
</gene>
<evidence type="ECO:0000256" key="4">
    <source>
        <dbReference type="ARBA" id="ARBA00023136"/>
    </source>
</evidence>
<feature type="transmembrane region" description="Helical" evidence="5">
    <location>
        <begin position="93"/>
        <end position="111"/>
    </location>
</feature>
<sequence length="187" mass="21269">MSILSTLSAYISPFLSLTPYHILTYSTLLGTELYQSFIMTKVCYRALPMSAFTTLQKKVFPIYFNTQSLLLVVTALTVPPYGPLSLVTDWRDLIPLGFAGFVAGLNWAVYGPRTQKAMVDRIHQETRDGTKYNDPNISEEMRLLNRAFSRQHAMAIHLNLLAILATVWYGFRLVSRFSLEAKKLHDN</sequence>
<dbReference type="Proteomes" id="UP000799536">
    <property type="component" value="Unassembled WGS sequence"/>
</dbReference>
<keyword evidence="3 5" id="KW-1133">Transmembrane helix</keyword>
<dbReference type="EMBL" id="ML993985">
    <property type="protein sequence ID" value="KAF2201235.1"/>
    <property type="molecule type" value="Genomic_DNA"/>
</dbReference>
<protein>
    <recommendedName>
        <fullName evidence="6">TMEM205-like domain-containing protein</fullName>
    </recommendedName>
</protein>
<feature type="transmembrane region" description="Helical" evidence="5">
    <location>
        <begin position="20"/>
        <end position="39"/>
    </location>
</feature>
<keyword evidence="4 5" id="KW-0472">Membrane</keyword>
<dbReference type="PANTHER" id="PTHR23241:SF102">
    <property type="entry name" value="LD23009P"/>
    <property type="match status" value="1"/>
</dbReference>
<name>A0A9P4JLB1_9PLEO</name>
<evidence type="ECO:0000256" key="2">
    <source>
        <dbReference type="ARBA" id="ARBA00022692"/>
    </source>
</evidence>
<evidence type="ECO:0000256" key="3">
    <source>
        <dbReference type="ARBA" id="ARBA00022989"/>
    </source>
</evidence>
<comment type="caution">
    <text evidence="7">The sequence shown here is derived from an EMBL/GenBank/DDBJ whole genome shotgun (WGS) entry which is preliminary data.</text>
</comment>
<dbReference type="OrthoDB" id="1641132at2759"/>
<feature type="transmembrane region" description="Helical" evidence="5">
    <location>
        <begin position="152"/>
        <end position="171"/>
    </location>
</feature>
<organism evidence="7 8">
    <name type="scientific">Delitschia confertaspora ATCC 74209</name>
    <dbReference type="NCBI Taxonomy" id="1513339"/>
    <lineage>
        <taxon>Eukaryota</taxon>
        <taxon>Fungi</taxon>
        <taxon>Dikarya</taxon>
        <taxon>Ascomycota</taxon>
        <taxon>Pezizomycotina</taxon>
        <taxon>Dothideomycetes</taxon>
        <taxon>Pleosporomycetidae</taxon>
        <taxon>Pleosporales</taxon>
        <taxon>Delitschiaceae</taxon>
        <taxon>Delitschia</taxon>
    </lineage>
</organism>
<dbReference type="InterPro" id="IPR025423">
    <property type="entry name" value="TMEM205-like"/>
</dbReference>
<evidence type="ECO:0000256" key="1">
    <source>
        <dbReference type="ARBA" id="ARBA00004370"/>
    </source>
</evidence>
<dbReference type="AlphaFoldDB" id="A0A9P4JLB1"/>
<evidence type="ECO:0000313" key="8">
    <source>
        <dbReference type="Proteomes" id="UP000799536"/>
    </source>
</evidence>
<evidence type="ECO:0000259" key="6">
    <source>
        <dbReference type="Pfam" id="PF13664"/>
    </source>
</evidence>
<feature type="transmembrane region" description="Helical" evidence="5">
    <location>
        <begin position="60"/>
        <end position="81"/>
    </location>
</feature>
<reference evidence="7" key="1">
    <citation type="journal article" date="2020" name="Stud. Mycol.">
        <title>101 Dothideomycetes genomes: a test case for predicting lifestyles and emergence of pathogens.</title>
        <authorList>
            <person name="Haridas S."/>
            <person name="Albert R."/>
            <person name="Binder M."/>
            <person name="Bloem J."/>
            <person name="Labutti K."/>
            <person name="Salamov A."/>
            <person name="Andreopoulos B."/>
            <person name="Baker S."/>
            <person name="Barry K."/>
            <person name="Bills G."/>
            <person name="Bluhm B."/>
            <person name="Cannon C."/>
            <person name="Castanera R."/>
            <person name="Culley D."/>
            <person name="Daum C."/>
            <person name="Ezra D."/>
            <person name="Gonzalez J."/>
            <person name="Henrissat B."/>
            <person name="Kuo A."/>
            <person name="Liang C."/>
            <person name="Lipzen A."/>
            <person name="Lutzoni F."/>
            <person name="Magnuson J."/>
            <person name="Mondo S."/>
            <person name="Nolan M."/>
            <person name="Ohm R."/>
            <person name="Pangilinan J."/>
            <person name="Park H.-J."/>
            <person name="Ramirez L."/>
            <person name="Alfaro M."/>
            <person name="Sun H."/>
            <person name="Tritt A."/>
            <person name="Yoshinaga Y."/>
            <person name="Zwiers L.-H."/>
            <person name="Turgeon B."/>
            <person name="Goodwin S."/>
            <person name="Spatafora J."/>
            <person name="Crous P."/>
            <person name="Grigoriev I."/>
        </authorList>
    </citation>
    <scope>NUCLEOTIDE SEQUENCE</scope>
    <source>
        <strain evidence="7">ATCC 74209</strain>
    </source>
</reference>
<keyword evidence="8" id="KW-1185">Reference proteome</keyword>
<accession>A0A9P4JLB1</accession>
<evidence type="ECO:0000313" key="7">
    <source>
        <dbReference type="EMBL" id="KAF2201235.1"/>
    </source>
</evidence>
<dbReference type="GO" id="GO:0016020">
    <property type="term" value="C:membrane"/>
    <property type="evidence" value="ECO:0007669"/>
    <property type="project" value="UniProtKB-SubCell"/>
</dbReference>
<comment type="subcellular location">
    <subcellularLocation>
        <location evidence="1">Membrane</location>
    </subcellularLocation>
</comment>
<proteinExistence type="predicted"/>
<dbReference type="Pfam" id="PF13664">
    <property type="entry name" value="DUF4149"/>
    <property type="match status" value="1"/>
</dbReference>
<evidence type="ECO:0000256" key="5">
    <source>
        <dbReference type="SAM" id="Phobius"/>
    </source>
</evidence>
<dbReference type="InterPro" id="IPR053009">
    <property type="entry name" value="Xanthocillin_Biosynth-Assoc"/>
</dbReference>
<feature type="domain" description="TMEM205-like" evidence="6">
    <location>
        <begin position="23"/>
        <end position="122"/>
    </location>
</feature>
<dbReference type="PANTHER" id="PTHR23241">
    <property type="entry name" value="LATE EMBRYOGENESIS ABUNDANT PLANTS LEA-RELATED"/>
    <property type="match status" value="1"/>
</dbReference>